<dbReference type="Gene3D" id="3.10.20.340">
    <property type="entry name" value="ArgJ beta chain, C-terminal domain"/>
    <property type="match status" value="1"/>
</dbReference>
<dbReference type="CDD" id="cd02152">
    <property type="entry name" value="OAT"/>
    <property type="match status" value="1"/>
</dbReference>
<dbReference type="InterPro" id="IPR016117">
    <property type="entry name" value="ArgJ-like_dom_sf"/>
</dbReference>
<feature type="site" description="Involved in the stabilization of negative charge on the oxyanion by the formation of the oxyanion hole" evidence="9">
    <location>
        <position position="117"/>
    </location>
</feature>
<comment type="subcellular location">
    <subcellularLocation>
        <location evidence="9">Cytoplasm</location>
    </subcellularLocation>
</comment>
<comment type="function">
    <text evidence="9">Catalyzes two activities which are involved in the cyclic version of arginine biosynthesis: the synthesis of N-acetylglutamate from glutamate and acetyl-CoA as the acetyl donor, and of ornithine by transacetylation between N(2)-acetylornithine and glutamate.</text>
</comment>
<comment type="similarity">
    <text evidence="1 9">Belongs to the ArgJ family.</text>
</comment>
<dbReference type="GO" id="GO:0004042">
    <property type="term" value="F:L-glutamate N-acetyltransferase activity"/>
    <property type="evidence" value="ECO:0007669"/>
    <property type="project" value="UniProtKB-UniRule"/>
</dbReference>
<dbReference type="UniPathway" id="UPA00068">
    <property type="reaction ID" value="UER00106"/>
</dbReference>
<dbReference type="Pfam" id="PF01960">
    <property type="entry name" value="ArgJ"/>
    <property type="match status" value="1"/>
</dbReference>
<dbReference type="EC" id="2.3.1.1" evidence="9"/>
<evidence type="ECO:0000256" key="5">
    <source>
        <dbReference type="ARBA" id="ARBA00022679"/>
    </source>
</evidence>
<dbReference type="Gene3D" id="3.60.70.12">
    <property type="entry name" value="L-amino peptidase D-ALA esterase/amidase"/>
    <property type="match status" value="1"/>
</dbReference>
<evidence type="ECO:0000313" key="10">
    <source>
        <dbReference type="EMBL" id="ROQ20818.1"/>
    </source>
</evidence>
<dbReference type="AlphaFoldDB" id="A0A3N1NZR3"/>
<dbReference type="SUPFAM" id="SSF56266">
    <property type="entry name" value="DmpA/ArgJ-like"/>
    <property type="match status" value="1"/>
</dbReference>
<feature type="binding site" evidence="9">
    <location>
        <position position="277"/>
    </location>
    <ligand>
        <name>substrate</name>
    </ligand>
</feature>
<dbReference type="FunFam" id="3.10.20.340:FF:000001">
    <property type="entry name" value="Arginine biosynthesis bifunctional protein ArgJ, chloroplastic"/>
    <property type="match status" value="1"/>
</dbReference>
<name>A0A3N1NZR3_9GAMM</name>
<protein>
    <recommendedName>
        <fullName evidence="9">Arginine biosynthesis bifunctional protein ArgJ</fullName>
    </recommendedName>
    <domain>
        <recommendedName>
            <fullName evidence="9">Glutamate N-acetyltransferase</fullName>
            <ecNumber evidence="9">2.3.1.35</ecNumber>
        </recommendedName>
        <alternativeName>
            <fullName evidence="9">Ornithine acetyltransferase</fullName>
            <shortName evidence="9">OATase</shortName>
        </alternativeName>
        <alternativeName>
            <fullName evidence="9">Ornithine transacetylase</fullName>
        </alternativeName>
    </domain>
    <domain>
        <recommendedName>
            <fullName evidence="9">Amino-acid acetyltransferase</fullName>
            <ecNumber evidence="9">2.3.1.1</ecNumber>
        </recommendedName>
        <alternativeName>
            <fullName evidence="9">N-acetylglutamate synthase</fullName>
            <shortName evidence="9">AGSase</shortName>
        </alternativeName>
    </domain>
    <component>
        <recommendedName>
            <fullName evidence="9">Arginine biosynthesis bifunctional protein ArgJ alpha chain</fullName>
        </recommendedName>
    </component>
    <component>
        <recommendedName>
            <fullName evidence="9">Arginine biosynthesis bifunctional protein ArgJ beta chain</fullName>
        </recommendedName>
    </component>
</protein>
<evidence type="ECO:0000256" key="1">
    <source>
        <dbReference type="ARBA" id="ARBA00006774"/>
    </source>
</evidence>
<evidence type="ECO:0000256" key="2">
    <source>
        <dbReference type="ARBA" id="ARBA00011475"/>
    </source>
</evidence>
<dbReference type="EC" id="2.3.1.35" evidence="9"/>
<keyword evidence="4 9" id="KW-0028">Amino-acid biosynthesis</keyword>
<dbReference type="GO" id="GO:0006526">
    <property type="term" value="P:L-arginine biosynthetic process"/>
    <property type="evidence" value="ECO:0007669"/>
    <property type="project" value="UniProtKB-UniRule"/>
</dbReference>
<evidence type="ECO:0000256" key="9">
    <source>
        <dbReference type="HAMAP-Rule" id="MF_01106"/>
    </source>
</evidence>
<dbReference type="EMBL" id="RJUK01000001">
    <property type="protein sequence ID" value="ROQ20818.1"/>
    <property type="molecule type" value="Genomic_DNA"/>
</dbReference>
<feature type="site" description="Cleavage; by autolysis" evidence="9">
    <location>
        <begin position="189"/>
        <end position="190"/>
    </location>
</feature>
<organism evidence="10 11">
    <name type="scientific">Marinimicrobium koreense</name>
    <dbReference type="NCBI Taxonomy" id="306545"/>
    <lineage>
        <taxon>Bacteria</taxon>
        <taxon>Pseudomonadati</taxon>
        <taxon>Pseudomonadota</taxon>
        <taxon>Gammaproteobacteria</taxon>
        <taxon>Cellvibrionales</taxon>
        <taxon>Cellvibrionaceae</taxon>
        <taxon>Marinimicrobium</taxon>
    </lineage>
</organism>
<evidence type="ECO:0000256" key="3">
    <source>
        <dbReference type="ARBA" id="ARBA00022571"/>
    </source>
</evidence>
<reference evidence="10 11" key="1">
    <citation type="submission" date="2018-11" db="EMBL/GenBank/DDBJ databases">
        <title>Genomic Encyclopedia of Type Strains, Phase IV (KMG-IV): sequencing the most valuable type-strain genomes for metagenomic binning, comparative biology and taxonomic classification.</title>
        <authorList>
            <person name="Goeker M."/>
        </authorList>
    </citation>
    <scope>NUCLEOTIDE SEQUENCE [LARGE SCALE GENOMIC DNA]</scope>
    <source>
        <strain evidence="10 11">DSM 16974</strain>
    </source>
</reference>
<dbReference type="RefSeq" id="WP_123637914.1">
    <property type="nucleotide sequence ID" value="NZ_RJUK01000001.1"/>
</dbReference>
<dbReference type="NCBIfam" id="NF003802">
    <property type="entry name" value="PRK05388.1"/>
    <property type="match status" value="1"/>
</dbReference>
<evidence type="ECO:0000313" key="11">
    <source>
        <dbReference type="Proteomes" id="UP000273643"/>
    </source>
</evidence>
<feature type="site" description="Involved in the stabilization of negative charge on the oxyanion by the formation of the oxyanion hole" evidence="9">
    <location>
        <position position="116"/>
    </location>
</feature>
<dbReference type="GO" id="GO:0006592">
    <property type="term" value="P:ornithine biosynthetic process"/>
    <property type="evidence" value="ECO:0007669"/>
    <property type="project" value="TreeGrafter"/>
</dbReference>
<keyword evidence="9" id="KW-0511">Multifunctional enzyme</keyword>
<comment type="catalytic activity">
    <reaction evidence="9">
        <text>L-glutamate + acetyl-CoA = N-acetyl-L-glutamate + CoA + H(+)</text>
        <dbReference type="Rhea" id="RHEA:24292"/>
        <dbReference type="ChEBI" id="CHEBI:15378"/>
        <dbReference type="ChEBI" id="CHEBI:29985"/>
        <dbReference type="ChEBI" id="CHEBI:44337"/>
        <dbReference type="ChEBI" id="CHEBI:57287"/>
        <dbReference type="ChEBI" id="CHEBI:57288"/>
        <dbReference type="EC" id="2.3.1.1"/>
    </reaction>
</comment>
<dbReference type="GO" id="GO:0004358">
    <property type="term" value="F:L-glutamate N-acetyltransferase activity, acting on acetyl-L-ornithine as donor"/>
    <property type="evidence" value="ECO:0007669"/>
    <property type="project" value="UniProtKB-UniRule"/>
</dbReference>
<keyword evidence="7 9" id="KW-0012">Acyltransferase</keyword>
<dbReference type="FunFam" id="3.60.70.12:FF:000001">
    <property type="entry name" value="Arginine biosynthesis bifunctional protein ArgJ, chloroplastic"/>
    <property type="match status" value="1"/>
</dbReference>
<keyword evidence="11" id="KW-1185">Reference proteome</keyword>
<evidence type="ECO:0000256" key="7">
    <source>
        <dbReference type="ARBA" id="ARBA00023315"/>
    </source>
</evidence>
<dbReference type="HAMAP" id="MF_01106">
    <property type="entry name" value="ArgJ"/>
    <property type="match status" value="1"/>
</dbReference>
<dbReference type="PANTHER" id="PTHR23100:SF0">
    <property type="entry name" value="ARGININE BIOSYNTHESIS BIFUNCTIONAL PROTEIN ARGJ, MITOCHONDRIAL"/>
    <property type="match status" value="1"/>
</dbReference>
<keyword evidence="3 9" id="KW-0055">Arginine biosynthesis</keyword>
<feature type="binding site" evidence="9">
    <location>
        <position position="406"/>
    </location>
    <ligand>
        <name>substrate</name>
    </ligand>
</feature>
<dbReference type="Proteomes" id="UP000273643">
    <property type="component" value="Unassembled WGS sequence"/>
</dbReference>
<evidence type="ECO:0000256" key="4">
    <source>
        <dbReference type="ARBA" id="ARBA00022605"/>
    </source>
</evidence>
<feature type="binding site" evidence="9">
    <location>
        <position position="401"/>
    </location>
    <ligand>
        <name>substrate</name>
    </ligand>
</feature>
<comment type="catalytic activity">
    <reaction evidence="8 9">
        <text>N(2)-acetyl-L-ornithine + L-glutamate = N-acetyl-L-glutamate + L-ornithine</text>
        <dbReference type="Rhea" id="RHEA:15349"/>
        <dbReference type="ChEBI" id="CHEBI:29985"/>
        <dbReference type="ChEBI" id="CHEBI:44337"/>
        <dbReference type="ChEBI" id="CHEBI:46911"/>
        <dbReference type="ChEBI" id="CHEBI:57805"/>
        <dbReference type="EC" id="2.3.1.35"/>
    </reaction>
</comment>
<comment type="pathway">
    <text evidence="9">Amino-acid biosynthesis; L-arginine biosynthesis; N(2)-acetyl-L-ornithine from L-glutamate: step 1/4.</text>
</comment>
<gene>
    <name evidence="9" type="primary">argJ</name>
    <name evidence="10" type="ORF">EDC38_1435</name>
</gene>
<comment type="subunit">
    <text evidence="2 9">Heterotetramer of two alpha and two beta chains.</text>
</comment>
<evidence type="ECO:0000256" key="6">
    <source>
        <dbReference type="ARBA" id="ARBA00022813"/>
    </source>
</evidence>
<keyword evidence="9" id="KW-0963">Cytoplasm</keyword>
<dbReference type="OrthoDB" id="9804242at2"/>
<evidence type="ECO:0000256" key="8">
    <source>
        <dbReference type="ARBA" id="ARBA00049439"/>
    </source>
</evidence>
<comment type="pathway">
    <text evidence="9">Amino-acid biosynthesis; L-arginine biosynthesis; L-ornithine and N-acetyl-L-glutamate from L-glutamate and N(2)-acetyl-L-ornithine (cyclic): step 1/1.</text>
</comment>
<dbReference type="PANTHER" id="PTHR23100">
    <property type="entry name" value="ARGININE BIOSYNTHESIS BIFUNCTIONAL PROTEIN ARGJ"/>
    <property type="match status" value="1"/>
</dbReference>
<dbReference type="InterPro" id="IPR002813">
    <property type="entry name" value="Arg_biosynth_ArgJ"/>
</dbReference>
<accession>A0A3N1NZR3</accession>
<keyword evidence="5 9" id="KW-0808">Transferase</keyword>
<comment type="caution">
    <text evidence="10">The sequence shown here is derived from an EMBL/GenBank/DDBJ whole genome shotgun (WGS) entry which is preliminary data.</text>
</comment>
<feature type="binding site" evidence="9">
    <location>
        <position position="153"/>
    </location>
    <ligand>
        <name>substrate</name>
    </ligand>
</feature>
<proteinExistence type="inferred from homology"/>
<feature type="binding site" evidence="9">
    <location>
        <position position="190"/>
    </location>
    <ligand>
        <name>substrate</name>
    </ligand>
</feature>
<dbReference type="GO" id="GO:0005737">
    <property type="term" value="C:cytoplasm"/>
    <property type="evidence" value="ECO:0007669"/>
    <property type="project" value="UniProtKB-SubCell"/>
</dbReference>
<feature type="chain" id="PRO_5023397948" description="Arginine biosynthesis bifunctional protein ArgJ beta chain" evidence="9">
    <location>
        <begin position="190"/>
        <end position="406"/>
    </location>
</feature>
<dbReference type="InterPro" id="IPR042195">
    <property type="entry name" value="ArgJ_beta_C"/>
</dbReference>
<feature type="binding site" evidence="9">
    <location>
        <position position="179"/>
    </location>
    <ligand>
        <name>substrate</name>
    </ligand>
</feature>
<keyword evidence="6 9" id="KW-0068">Autocatalytic cleavage</keyword>
<dbReference type="NCBIfam" id="TIGR00120">
    <property type="entry name" value="ArgJ"/>
    <property type="match status" value="1"/>
</dbReference>
<feature type="chain" id="PRO_5023397949" description="Arginine biosynthesis bifunctional protein ArgJ alpha chain" evidence="9">
    <location>
        <begin position="1"/>
        <end position="189"/>
    </location>
</feature>
<sequence length="406" mass="42642">MAVGEYPFPSMPPLAGIKLATASAGIKKPGRQDVVLIELAAGTRSAGVFTRNAFCAAPVTLCREYLKQASPRYLVINSGNANACTGERGRRDAIATSEAVAQLSGVQAAQVLPFSTGVIGEPLPVNKIVNVLPQAHAGLSEANWEAAAKAIMTTDTRPKGYTASVEHQGKTITVNGIAKGAGMIKPNMGTMLAYIATDADIAQPVLDDLCKEAANRSFNRITIDGDTSTNDSCILMATGQSGAEAITEASGDLYEKVRGLIIDAHEYLAKCIVADGEGATKFVTLAVSGGASQDECLQVGYAVAHSPLIKTALFASDPNWGRIVAAVGYAGVPALDANKVRIHLNDTLIVEEGGRAEGYTEEQGQAVMDQAEITIRIDLGRGGCAETLWTTDLSHEYVRINADYRS</sequence>
<feature type="active site" description="Nucleophile" evidence="9">
    <location>
        <position position="190"/>
    </location>
</feature>